<evidence type="ECO:0000313" key="4">
    <source>
        <dbReference type="Proteomes" id="UP000215828"/>
    </source>
</evidence>
<dbReference type="EMBL" id="NGNV01000044">
    <property type="protein sequence ID" value="OYR87306.1"/>
    <property type="molecule type" value="Genomic_DNA"/>
</dbReference>
<keyword evidence="1" id="KW-0812">Transmembrane</keyword>
<dbReference type="EMBL" id="NGNX01000033">
    <property type="protein sequence ID" value="OYR90927.1"/>
    <property type="molecule type" value="Genomic_DNA"/>
</dbReference>
<dbReference type="Proteomes" id="UP000215828">
    <property type="component" value="Unassembled WGS sequence"/>
</dbReference>
<evidence type="ECO:0000313" key="3">
    <source>
        <dbReference type="EMBL" id="OYR90927.1"/>
    </source>
</evidence>
<organism evidence="3 4">
    <name type="scientific">Lactobacillus taiwanensis</name>
    <dbReference type="NCBI Taxonomy" id="508451"/>
    <lineage>
        <taxon>Bacteria</taxon>
        <taxon>Bacillati</taxon>
        <taxon>Bacillota</taxon>
        <taxon>Bacilli</taxon>
        <taxon>Lactobacillales</taxon>
        <taxon>Lactobacillaceae</taxon>
        <taxon>Lactobacillus</taxon>
    </lineage>
</organism>
<reference evidence="4 5" key="3">
    <citation type="submission" date="2017-09" db="EMBL/GenBank/DDBJ databases">
        <title>Tripartite evolution among Lactobacillus johnsonii, Lactobacillus taiwanensis, Lactobacillus reuteri and their rodent host.</title>
        <authorList>
            <person name="Wang T."/>
            <person name="Knowles S."/>
            <person name="Cheng C."/>
        </authorList>
    </citation>
    <scope>NUCLEOTIDE SEQUENCE [LARGE SCALE GENOMIC DNA]</scope>
    <source>
        <strain evidence="3 4">609q</strain>
        <strain evidence="2 5">609u</strain>
    </source>
</reference>
<protein>
    <submittedName>
        <fullName evidence="3">MFS transporter</fullName>
    </submittedName>
</protein>
<proteinExistence type="predicted"/>
<dbReference type="AlphaFoldDB" id="A0A256LEE2"/>
<keyword evidence="5" id="KW-1185">Reference proteome</keyword>
<name>A0A256LEE2_9LACO</name>
<evidence type="ECO:0000313" key="2">
    <source>
        <dbReference type="EMBL" id="OYR87306.1"/>
    </source>
</evidence>
<keyword evidence="1" id="KW-0472">Membrane</keyword>
<evidence type="ECO:0000313" key="5">
    <source>
        <dbReference type="Proteomes" id="UP000216316"/>
    </source>
</evidence>
<reference evidence="3 4" key="1">
    <citation type="submission" date="2017-04" db="EMBL/GenBank/DDBJ databases">
        <authorList>
            <person name="Afonso C.L."/>
            <person name="Miller P.J."/>
            <person name="Scott M.A."/>
            <person name="Spackman E."/>
            <person name="Goraichik I."/>
            <person name="Dimitrov K.M."/>
            <person name="Suarez D.L."/>
            <person name="Swayne D.E."/>
        </authorList>
    </citation>
    <scope>NUCLEOTIDE SEQUENCE [LARGE SCALE GENOMIC DNA]</scope>
    <source>
        <strain evidence="3 4">609q</strain>
    </source>
</reference>
<gene>
    <name evidence="2" type="ORF">CBF53_07570</name>
    <name evidence="3" type="ORF">CBF70_07015</name>
</gene>
<feature type="transmembrane region" description="Helical" evidence="1">
    <location>
        <begin position="22"/>
        <end position="41"/>
    </location>
</feature>
<comment type="caution">
    <text evidence="3">The sequence shown here is derived from an EMBL/GenBank/DDBJ whole genome shotgun (WGS) entry which is preliminary data.</text>
</comment>
<keyword evidence="1" id="KW-1133">Transmembrane helix</keyword>
<evidence type="ECO:0000256" key="1">
    <source>
        <dbReference type="SAM" id="Phobius"/>
    </source>
</evidence>
<accession>A0A256LEE2</accession>
<reference evidence="2" key="2">
    <citation type="submission" date="2017-05" db="EMBL/GenBank/DDBJ databases">
        <authorList>
            <person name="Lin X.B."/>
            <person name="Stothard P."/>
            <person name="Tasseva G."/>
            <person name="Walter J."/>
        </authorList>
    </citation>
    <scope>NUCLEOTIDE SEQUENCE</scope>
    <source>
        <strain evidence="2">609u</strain>
    </source>
</reference>
<dbReference type="Proteomes" id="UP000216316">
    <property type="component" value="Unassembled WGS sequence"/>
</dbReference>
<sequence>MIPVGSFLDGIIIKDFGARPSIILEGIAQVITAFFYLVLFIKQKNKS</sequence>